<organism evidence="2 4">
    <name type="scientific">Rhynchophorus ferrugineus</name>
    <name type="common">Red palm weevil</name>
    <name type="synonym">Curculio ferrugineus</name>
    <dbReference type="NCBI Taxonomy" id="354439"/>
    <lineage>
        <taxon>Eukaryota</taxon>
        <taxon>Metazoa</taxon>
        <taxon>Ecdysozoa</taxon>
        <taxon>Arthropoda</taxon>
        <taxon>Hexapoda</taxon>
        <taxon>Insecta</taxon>
        <taxon>Pterygota</taxon>
        <taxon>Neoptera</taxon>
        <taxon>Endopterygota</taxon>
        <taxon>Coleoptera</taxon>
        <taxon>Polyphaga</taxon>
        <taxon>Cucujiformia</taxon>
        <taxon>Curculionidae</taxon>
        <taxon>Dryophthorinae</taxon>
        <taxon>Rhynchophorus</taxon>
    </lineage>
</organism>
<dbReference type="EMBL" id="JAACXV010016523">
    <property type="protein sequence ID" value="KAF7264618.1"/>
    <property type="molecule type" value="Genomic_DNA"/>
</dbReference>
<evidence type="ECO:0000313" key="4">
    <source>
        <dbReference type="Proteomes" id="UP000625711"/>
    </source>
</evidence>
<evidence type="ECO:0000313" key="2">
    <source>
        <dbReference type="EMBL" id="KAF7264613.1"/>
    </source>
</evidence>
<dbReference type="EMBL" id="JAACXV010016526">
    <property type="protein sequence ID" value="KAF7264613.1"/>
    <property type="molecule type" value="Genomic_DNA"/>
</dbReference>
<proteinExistence type="predicted"/>
<sequence length="83" mass="9373">MHSEKSPECGPGSAPCPGTRTAAEREPPTKRNDKKRCRRSSQSKRLAEPAHRRNWSAVRQDAEDLPADFASAPSQPRYYYDMV</sequence>
<protein>
    <submittedName>
        <fullName evidence="2">Uncharacterized protein</fullName>
    </submittedName>
</protein>
<feature type="compositionally biased region" description="Basic residues" evidence="1">
    <location>
        <begin position="32"/>
        <end position="42"/>
    </location>
</feature>
<comment type="caution">
    <text evidence="2">The sequence shown here is derived from an EMBL/GenBank/DDBJ whole genome shotgun (WGS) entry which is preliminary data.</text>
</comment>
<gene>
    <name evidence="3" type="ORF">GWI33_022951</name>
    <name evidence="2" type="ORF">GWI33_022956</name>
</gene>
<feature type="compositionally biased region" description="Basic and acidic residues" evidence="1">
    <location>
        <begin position="22"/>
        <end position="31"/>
    </location>
</feature>
<accession>A0A834LZ77</accession>
<dbReference type="AlphaFoldDB" id="A0A834LZ77"/>
<dbReference type="Proteomes" id="UP000625711">
    <property type="component" value="Unassembled WGS sequence"/>
</dbReference>
<name>A0A834LZ77_RHYFE</name>
<keyword evidence="4" id="KW-1185">Reference proteome</keyword>
<evidence type="ECO:0000256" key="1">
    <source>
        <dbReference type="SAM" id="MobiDB-lite"/>
    </source>
</evidence>
<evidence type="ECO:0000313" key="3">
    <source>
        <dbReference type="EMBL" id="KAF7264618.1"/>
    </source>
</evidence>
<feature type="region of interest" description="Disordered" evidence="1">
    <location>
        <begin position="1"/>
        <end position="83"/>
    </location>
</feature>
<reference evidence="2" key="1">
    <citation type="submission" date="2020-08" db="EMBL/GenBank/DDBJ databases">
        <title>Genome sequencing and assembly of the red palm weevil Rhynchophorus ferrugineus.</title>
        <authorList>
            <person name="Dias G.B."/>
            <person name="Bergman C.M."/>
            <person name="Manee M."/>
        </authorList>
    </citation>
    <scope>NUCLEOTIDE SEQUENCE</scope>
    <source>
        <strain evidence="2">AA-2017</strain>
        <tissue evidence="2">Whole larva</tissue>
    </source>
</reference>